<dbReference type="Proteomes" id="UP000674938">
    <property type="component" value="Unassembled WGS sequence"/>
</dbReference>
<keyword evidence="3" id="KW-1185">Reference proteome</keyword>
<dbReference type="InterPro" id="IPR028973">
    <property type="entry name" value="PhnB-like"/>
</dbReference>
<dbReference type="Pfam" id="PF06983">
    <property type="entry name" value="3-dmu-9_3-mt"/>
    <property type="match status" value="1"/>
</dbReference>
<dbReference type="Gene3D" id="3.10.180.10">
    <property type="entry name" value="2,3-Dihydroxybiphenyl 1,2-Dioxygenase, domain 1"/>
    <property type="match status" value="1"/>
</dbReference>
<dbReference type="AlphaFoldDB" id="A0A940PC30"/>
<dbReference type="InterPro" id="IPR029068">
    <property type="entry name" value="Glyas_Bleomycin-R_OHBP_Dase"/>
</dbReference>
<name>A0A940PC30_9ENTE</name>
<dbReference type="EMBL" id="JAEEGA010000016">
    <property type="protein sequence ID" value="MBP1043366.1"/>
    <property type="molecule type" value="Genomic_DNA"/>
</dbReference>
<organism evidence="2 3">
    <name type="scientific">Vagococcus allomyrinae</name>
    <dbReference type="NCBI Taxonomy" id="2794353"/>
    <lineage>
        <taxon>Bacteria</taxon>
        <taxon>Bacillati</taxon>
        <taxon>Bacillota</taxon>
        <taxon>Bacilli</taxon>
        <taxon>Lactobacillales</taxon>
        <taxon>Enterococcaceae</taxon>
        <taxon>Vagococcus</taxon>
    </lineage>
</organism>
<dbReference type="CDD" id="cd06588">
    <property type="entry name" value="PhnB_like"/>
    <property type="match status" value="1"/>
</dbReference>
<sequence length="149" mass="16796">MSVIAYLNFVGNTGEVIDFYEEALEATEIKRFFFKDFPQDPNYPIPAEELALIMNASMKFAGGIIMLSDVLPSMKEMADNFIAGNNVTLSVVLKDKDQIKSYFDRLSVGGTVTMPLAETPWSESYGMLVDKFGIGWQFNCTSDEYYYTN</sequence>
<dbReference type="RefSeq" id="WP_209531181.1">
    <property type="nucleotide sequence ID" value="NZ_JAEEGA010000016.1"/>
</dbReference>
<comment type="caution">
    <text evidence="2">The sequence shown here is derived from an EMBL/GenBank/DDBJ whole genome shotgun (WGS) entry which is preliminary data.</text>
</comment>
<protein>
    <submittedName>
        <fullName evidence="2">VOC family protein</fullName>
    </submittedName>
</protein>
<dbReference type="SUPFAM" id="SSF54593">
    <property type="entry name" value="Glyoxalase/Bleomycin resistance protein/Dihydroxybiphenyl dioxygenase"/>
    <property type="match status" value="1"/>
</dbReference>
<gene>
    <name evidence="2" type="ORF">I6N95_20295</name>
</gene>
<accession>A0A940PC30</accession>
<evidence type="ECO:0000259" key="1">
    <source>
        <dbReference type="Pfam" id="PF06983"/>
    </source>
</evidence>
<proteinExistence type="predicted"/>
<evidence type="ECO:0000313" key="3">
    <source>
        <dbReference type="Proteomes" id="UP000674938"/>
    </source>
</evidence>
<dbReference type="PANTHER" id="PTHR33990">
    <property type="entry name" value="PROTEIN YJDN-RELATED"/>
    <property type="match status" value="1"/>
</dbReference>
<reference evidence="2" key="1">
    <citation type="submission" date="2020-12" db="EMBL/GenBank/DDBJ databases">
        <title>Vagococcus allomyrinae sp. nov. and Enterococcus lavae sp. nov., isolated from the larvae of Allomyrina dichotoma.</title>
        <authorList>
            <person name="Lee S.D."/>
        </authorList>
    </citation>
    <scope>NUCLEOTIDE SEQUENCE</scope>
    <source>
        <strain evidence="2">BWB3-3</strain>
    </source>
</reference>
<dbReference type="PANTHER" id="PTHR33990:SF1">
    <property type="entry name" value="PROTEIN YJDN"/>
    <property type="match status" value="1"/>
</dbReference>
<feature type="domain" description="PhnB-like" evidence="1">
    <location>
        <begin position="3"/>
        <end position="137"/>
    </location>
</feature>
<evidence type="ECO:0000313" key="2">
    <source>
        <dbReference type="EMBL" id="MBP1043366.1"/>
    </source>
</evidence>